<evidence type="ECO:0000313" key="1">
    <source>
        <dbReference type="EMBL" id="GFY59948.1"/>
    </source>
</evidence>
<organism evidence="1 2">
    <name type="scientific">Trichonephila inaurata madagascariensis</name>
    <dbReference type="NCBI Taxonomy" id="2747483"/>
    <lineage>
        <taxon>Eukaryota</taxon>
        <taxon>Metazoa</taxon>
        <taxon>Ecdysozoa</taxon>
        <taxon>Arthropoda</taxon>
        <taxon>Chelicerata</taxon>
        <taxon>Arachnida</taxon>
        <taxon>Araneae</taxon>
        <taxon>Araneomorphae</taxon>
        <taxon>Entelegynae</taxon>
        <taxon>Araneoidea</taxon>
        <taxon>Nephilidae</taxon>
        <taxon>Trichonephila</taxon>
        <taxon>Trichonephila inaurata</taxon>
    </lineage>
</organism>
<keyword evidence="2" id="KW-1185">Reference proteome</keyword>
<dbReference type="AlphaFoldDB" id="A0A8X6XTI2"/>
<protein>
    <submittedName>
        <fullName evidence="1">Uncharacterized protein</fullName>
    </submittedName>
</protein>
<gene>
    <name evidence="1" type="ORF">TNIN_342171</name>
</gene>
<dbReference type="Proteomes" id="UP000886998">
    <property type="component" value="Unassembled WGS sequence"/>
</dbReference>
<proteinExistence type="predicted"/>
<accession>A0A8X6XTI2</accession>
<evidence type="ECO:0000313" key="2">
    <source>
        <dbReference type="Proteomes" id="UP000886998"/>
    </source>
</evidence>
<comment type="caution">
    <text evidence="1">The sequence shown here is derived from an EMBL/GenBank/DDBJ whole genome shotgun (WGS) entry which is preliminary data.</text>
</comment>
<dbReference type="EMBL" id="BMAV01012897">
    <property type="protein sequence ID" value="GFY59948.1"/>
    <property type="molecule type" value="Genomic_DNA"/>
</dbReference>
<name>A0A8X6XTI2_9ARAC</name>
<sequence>MNVSSGPAFITIDIPTNRISVVTNAGPLLTFINRNSYSSEAKWIYRRSSYGVVYFMTSKWTYPPLHQVTEYVKRLGTVLSMNVRQGIGFNNSGQEICPSVIKLEQDDHRPWMTKPCRRPLRRTVVKSVG</sequence>
<reference evidence="1" key="1">
    <citation type="submission" date="2020-08" db="EMBL/GenBank/DDBJ databases">
        <title>Multicomponent nature underlies the extraordinary mechanical properties of spider dragline silk.</title>
        <authorList>
            <person name="Kono N."/>
            <person name="Nakamura H."/>
            <person name="Mori M."/>
            <person name="Yoshida Y."/>
            <person name="Ohtoshi R."/>
            <person name="Malay A.D."/>
            <person name="Moran D.A.P."/>
            <person name="Tomita M."/>
            <person name="Numata K."/>
            <person name="Arakawa K."/>
        </authorList>
    </citation>
    <scope>NUCLEOTIDE SEQUENCE</scope>
</reference>